<dbReference type="AlphaFoldDB" id="A0A1B6FWS5"/>
<reference evidence="7" key="1">
    <citation type="submission" date="2015-11" db="EMBL/GenBank/DDBJ databases">
        <title>De novo transcriptome assembly of four potential Pierce s Disease insect vectors from Arizona vineyards.</title>
        <authorList>
            <person name="Tassone E.E."/>
        </authorList>
    </citation>
    <scope>NUCLEOTIDE SEQUENCE</scope>
</reference>
<evidence type="ECO:0000256" key="3">
    <source>
        <dbReference type="ARBA" id="ARBA00022946"/>
    </source>
</evidence>
<dbReference type="Pfam" id="PF04568">
    <property type="entry name" value="IATP"/>
    <property type="match status" value="1"/>
</dbReference>
<comment type="similarity">
    <text evidence="2">Belongs to the ATPase inhibitor family.</text>
</comment>
<evidence type="ECO:0000256" key="2">
    <source>
        <dbReference type="ARBA" id="ARBA00010901"/>
    </source>
</evidence>
<organism evidence="7">
    <name type="scientific">Cuerna arida</name>
    <dbReference type="NCBI Taxonomy" id="1464854"/>
    <lineage>
        <taxon>Eukaryota</taxon>
        <taxon>Metazoa</taxon>
        <taxon>Ecdysozoa</taxon>
        <taxon>Arthropoda</taxon>
        <taxon>Hexapoda</taxon>
        <taxon>Insecta</taxon>
        <taxon>Pterygota</taxon>
        <taxon>Neoptera</taxon>
        <taxon>Paraneoptera</taxon>
        <taxon>Hemiptera</taxon>
        <taxon>Auchenorrhyncha</taxon>
        <taxon>Membracoidea</taxon>
        <taxon>Cicadellidae</taxon>
        <taxon>Cicadellinae</taxon>
        <taxon>Proconiini</taxon>
        <taxon>Cuerna</taxon>
    </lineage>
</organism>
<feature type="non-terminal residue" evidence="7">
    <location>
        <position position="1"/>
    </location>
</feature>
<feature type="coiled-coil region" evidence="6">
    <location>
        <begin position="82"/>
        <end position="109"/>
    </location>
</feature>
<evidence type="ECO:0000256" key="5">
    <source>
        <dbReference type="ARBA" id="ARBA00023128"/>
    </source>
</evidence>
<dbReference type="PANTHER" id="PTHR48417">
    <property type="entry name" value="ATP SYNTHASE F1 SUBUNIT EPSILON"/>
    <property type="match status" value="1"/>
</dbReference>
<dbReference type="Gene3D" id="1.20.5.500">
    <property type="entry name" value="Single helix bin"/>
    <property type="match status" value="1"/>
</dbReference>
<evidence type="ECO:0000256" key="6">
    <source>
        <dbReference type="SAM" id="Coils"/>
    </source>
</evidence>
<dbReference type="PANTHER" id="PTHR48417:SF1">
    <property type="entry name" value="ATP SYNTHASE F1 SUBUNIT EPSILON"/>
    <property type="match status" value="1"/>
</dbReference>
<dbReference type="GO" id="GO:0005739">
    <property type="term" value="C:mitochondrion"/>
    <property type="evidence" value="ECO:0007669"/>
    <property type="project" value="UniProtKB-SubCell"/>
</dbReference>
<keyword evidence="4 6" id="KW-0175">Coiled coil</keyword>
<name>A0A1B6FWS5_9HEMI</name>
<gene>
    <name evidence="7" type="ORF">g.10836</name>
</gene>
<dbReference type="InterPro" id="IPR007648">
    <property type="entry name" value="ATPase_inhibitor_mt"/>
</dbReference>
<keyword evidence="3" id="KW-0809">Transit peptide</keyword>
<keyword evidence="5" id="KW-0496">Mitochondrion</keyword>
<evidence type="ECO:0000256" key="4">
    <source>
        <dbReference type="ARBA" id="ARBA00023054"/>
    </source>
</evidence>
<dbReference type="SUPFAM" id="SSF64602">
    <property type="entry name" value="F1 ATPase inhibitor, IF1, C-terminal domain"/>
    <property type="match status" value="1"/>
</dbReference>
<protein>
    <recommendedName>
        <fullName evidence="8">ATPase family AAA domain-containing protein</fullName>
    </recommendedName>
</protein>
<dbReference type="GO" id="GO:0042030">
    <property type="term" value="F:ATPase inhibitor activity"/>
    <property type="evidence" value="ECO:0007669"/>
    <property type="project" value="InterPro"/>
</dbReference>
<evidence type="ECO:0000256" key="1">
    <source>
        <dbReference type="ARBA" id="ARBA00004173"/>
    </source>
</evidence>
<comment type="subcellular location">
    <subcellularLocation>
        <location evidence="1">Mitochondrion</location>
    </subcellularLocation>
</comment>
<evidence type="ECO:0000313" key="7">
    <source>
        <dbReference type="EMBL" id="JAS54655.1"/>
    </source>
</evidence>
<dbReference type="EMBL" id="GECZ01015114">
    <property type="protein sequence ID" value="JAS54655.1"/>
    <property type="molecule type" value="Transcribed_RNA"/>
</dbReference>
<proteinExistence type="inferred from homology"/>
<sequence>LISPYFKKIPVQEYNEIGYFIFKLNFPAEIAIIMSLYRVARTFCSGGGGSIREAGGAFAEMQKAKEDQYFYNLQKNQLRQMKEDSKRKIKYHRAEIEKHEQAIREEEDKYKDRQG</sequence>
<accession>A0A1B6FWS5</accession>
<evidence type="ECO:0008006" key="8">
    <source>
        <dbReference type="Google" id="ProtNLM"/>
    </source>
</evidence>